<dbReference type="Pfam" id="PF07678">
    <property type="entry name" value="TED_complement"/>
    <property type="match status" value="1"/>
</dbReference>
<dbReference type="PROSITE" id="PS50948">
    <property type="entry name" value="PAN"/>
    <property type="match status" value="1"/>
</dbReference>
<dbReference type="InterPro" id="IPR008930">
    <property type="entry name" value="Terpenoid_cyclase/PrenylTrfase"/>
</dbReference>
<dbReference type="SMART" id="SM01419">
    <property type="entry name" value="Thiol-ester_cl"/>
    <property type="match status" value="1"/>
</dbReference>
<dbReference type="InterPro" id="IPR021868">
    <property type="entry name" value="Alpha_2_Macroglob_MG3"/>
</dbReference>
<dbReference type="InterPro" id="IPR000177">
    <property type="entry name" value="Apple"/>
</dbReference>
<dbReference type="Pfam" id="PF07703">
    <property type="entry name" value="A2M_BRD"/>
    <property type="match status" value="1"/>
</dbReference>
<dbReference type="InterPro" id="IPR011626">
    <property type="entry name" value="Alpha-macroglobulin_TED"/>
</dbReference>
<dbReference type="InterPro" id="IPR049120">
    <property type="entry name" value="A2M_bMG2"/>
</dbReference>
<dbReference type="Pfam" id="PF17962">
    <property type="entry name" value="bMG6"/>
    <property type="match status" value="1"/>
</dbReference>
<dbReference type="SMART" id="SM00223">
    <property type="entry name" value="APPLE"/>
    <property type="match status" value="1"/>
</dbReference>
<accession>A0A1H8C883</accession>
<dbReference type="InterPro" id="IPR051802">
    <property type="entry name" value="YfhM-like"/>
</dbReference>
<keyword evidence="3" id="KW-0677">Repeat</keyword>
<dbReference type="GO" id="GO:0005615">
    <property type="term" value="C:extracellular space"/>
    <property type="evidence" value="ECO:0007669"/>
    <property type="project" value="InterPro"/>
</dbReference>
<dbReference type="SMART" id="SM01360">
    <property type="entry name" value="A2M"/>
    <property type="match status" value="1"/>
</dbReference>
<dbReference type="InterPro" id="IPR026284">
    <property type="entry name" value="A2MG_proteobact"/>
</dbReference>
<evidence type="ECO:0000256" key="1">
    <source>
        <dbReference type="ARBA" id="ARBA00010556"/>
    </source>
</evidence>
<gene>
    <name evidence="7" type="ORF">SAMN05216227_100489</name>
</gene>
<dbReference type="PANTHER" id="PTHR40094:SF1">
    <property type="entry name" value="UBIQUITIN DOMAIN-CONTAINING PROTEIN"/>
    <property type="match status" value="1"/>
</dbReference>
<evidence type="ECO:0000313" key="8">
    <source>
        <dbReference type="Proteomes" id="UP000183002"/>
    </source>
</evidence>
<feature type="domain" description="Apple" evidence="6">
    <location>
        <begin position="28"/>
        <end position="106"/>
    </location>
</feature>
<dbReference type="InterPro" id="IPR041246">
    <property type="entry name" value="Bact_MG10"/>
</dbReference>
<dbReference type="CDD" id="cd02891">
    <property type="entry name" value="A2M_like"/>
    <property type="match status" value="1"/>
</dbReference>
<dbReference type="Gene3D" id="3.50.4.10">
    <property type="entry name" value="Hepatocyte Growth Factor"/>
    <property type="match status" value="1"/>
</dbReference>
<dbReference type="Pfam" id="PF21142">
    <property type="entry name" value="A2M_bMG2"/>
    <property type="match status" value="1"/>
</dbReference>
<dbReference type="EMBL" id="FOCO01000004">
    <property type="protein sequence ID" value="SEM91089.1"/>
    <property type="molecule type" value="Genomic_DNA"/>
</dbReference>
<reference evidence="7 8" key="1">
    <citation type="submission" date="2016-10" db="EMBL/GenBank/DDBJ databases">
        <authorList>
            <person name="de Groot N.N."/>
        </authorList>
    </citation>
    <scope>NUCLEOTIDE SEQUENCE [LARGE SCALE GENOMIC DNA]</scope>
    <source>
        <strain evidence="7 8">CGMCC 1.10836</strain>
    </source>
</reference>
<dbReference type="RefSeq" id="WP_074818400.1">
    <property type="nucleotide sequence ID" value="NZ_FOCO01000004.1"/>
</dbReference>
<evidence type="ECO:0000256" key="4">
    <source>
        <dbReference type="ARBA" id="ARBA00023157"/>
    </source>
</evidence>
<evidence type="ECO:0000256" key="5">
    <source>
        <dbReference type="SAM" id="SignalP"/>
    </source>
</evidence>
<feature type="chain" id="PRO_5010213013" description="Apple domain-containing protein" evidence="5">
    <location>
        <begin position="25"/>
        <end position="1812"/>
    </location>
</feature>
<dbReference type="Gene3D" id="2.60.40.1930">
    <property type="match status" value="1"/>
</dbReference>
<dbReference type="InterPro" id="IPR002890">
    <property type="entry name" value="MG2"/>
</dbReference>
<name>A0A1H8C883_9RHOB</name>
<dbReference type="InterPro" id="IPR047565">
    <property type="entry name" value="Alpha-macroglob_thiol-ester_cl"/>
</dbReference>
<dbReference type="Proteomes" id="UP000183002">
    <property type="component" value="Unassembled WGS sequence"/>
</dbReference>
<dbReference type="Pfam" id="PF00207">
    <property type="entry name" value="A2M"/>
    <property type="match status" value="1"/>
</dbReference>
<organism evidence="7 8">
    <name type="scientific">Pseudorhodobacter antarcticus</name>
    <dbReference type="NCBI Taxonomy" id="1077947"/>
    <lineage>
        <taxon>Bacteria</taxon>
        <taxon>Pseudomonadati</taxon>
        <taxon>Pseudomonadota</taxon>
        <taxon>Alphaproteobacteria</taxon>
        <taxon>Rhodobacterales</taxon>
        <taxon>Paracoccaceae</taxon>
        <taxon>Pseudorhodobacter</taxon>
    </lineage>
</organism>
<dbReference type="Gene3D" id="1.50.10.20">
    <property type="match status" value="1"/>
</dbReference>
<dbReference type="SMART" id="SM01359">
    <property type="entry name" value="A2M_N_2"/>
    <property type="match status" value="1"/>
</dbReference>
<dbReference type="InterPro" id="IPR041203">
    <property type="entry name" value="Bact_A2M_MG5"/>
</dbReference>
<dbReference type="InterPro" id="IPR003609">
    <property type="entry name" value="Pan_app"/>
</dbReference>
<dbReference type="CDD" id="cd01100">
    <property type="entry name" value="APPLE_Factor_XI_like"/>
    <property type="match status" value="1"/>
</dbReference>
<dbReference type="PIRSF" id="PIRSF038980">
    <property type="entry name" value="A2M_bac"/>
    <property type="match status" value="1"/>
</dbReference>
<evidence type="ECO:0000259" key="6">
    <source>
        <dbReference type="PROSITE" id="PS50948"/>
    </source>
</evidence>
<sequence>MAYFLKSVGGAVLAGLLAMTGASAQDLVPAKRFMLSQDVDLPGGDIASLFDTDLAACQVACLANTSCTAITFNARNGSCFLKAGAGAGVPYAGAISGDVLVAGRGAQDLAQVRAAELDFLGAGDFDVARAQAVGLAAQHLTGGWTAADLLAAAQDTGAQDTGGDVARAAGLVGAAINITDAAGDWAEYGRLLAVAALGDADNRGALQARALAASVNGYVRADGAGLRHSILVQMAEVLEAQGRGADMVPALRLAQAVQPRVDTEVALGVAMGKYGFRVMENDVQSDSARPRICAQFSGDLAKGVDFNPFVQMDAAGLTVERNGDRSLCVEGVAHGARYALTFRAGIPAADGQVTARPVTITAYVRDRSPVLRFGGRAYVLPRAGDAALPIESVNAAQADLTLYRVTDRNILRAVQEGMLSEPIRFWQEDGFANGIGAQIWAGQADLAMEVNRDMTTRLPMAEALAGQGAGIFVLRAALPGKAADEVAPAWQWFVVSDLGISTLSGIDGLHVVVRSLGTAGAKPGVTVELLSRGNEVLGTAQTDAQGFVTFAAGLTRGVGAQGPAMVVVRDGADDTAFMSLTDPEFDLSDRGVEGREAAPPMDVFLTTDRGAYRAGEVVYATALTRDGDARAIAGVPLTAIAKRPDGVEYSRAVASDAGAGGHVFAVPIAGSAPRGTWRLEVLADLEAAPLTSRTFLVEDFLPERIDFTLTLPDAPLRLGDAPELTVEAKYLFGAVGADLAIEGDVILRAAKGLAAYPGYAFGLANEPFSTRVEGFGGAVTDAQGRAVVTLAMPQVDDPARPLEVVVVARVAEGSGRPVERRLMTPLSPAAAMIGVKPLFDGVVAEGAEARFSLLAVGADGPVAMPVAWELSRIETRYQWYQEFGNWNWEPVTSRERVAEGVSELGAAVEIGAAVSWGEYELVVTQAGGAAATSTRFYAGWYAPADVTSTPDTLELSLDKAAYKPGDVAQLRIVPRAAGVALVSVLSNRVVSMQMVDVVAGENTIALDVTDDWGAGVYVTASVLRPMDVAAGRNPARAMGLAHAAIDPGDRALLATVEVAAEVAPRGPMEVAVRVDGLRAGDTAFATIAAVDVGILNLTSFGVPDPKAHYFGQRKLGVGLRDVYGRLIDGLNGAVGVVRSGGDAAAQARLEAPPPTEELVAYFIGPVTVGADGLARASFDLPSFNGTVRVMAVVWSQAGVGQASADVLVRDPVVVTASVPRFLSPGDESRMLLEVVHATGPAGRMGLDVTAARLALGAVPSGFELAVGGKAVFEVPITAGVEGVQEVSVALTTPDGKQLTKVLRIPVQRGDPEIARSSRLDLAAGAVFTLDQSVFDGFAPGSGLATMAVGPIARLDAPGLLAALDRYPYGCTEQVTSRALPLIYFDQVAQAMQMKGAENIGVRIAEAVGAVLTNQTSEGGFGLWGPSAGDFWLDAYVTDFLSRARAQGHAVPDVAFRSALDNLRNQVNYTADFDEGGEALAYALMVLAREGAAAIGDLRYYADVKGDAFATPIAQAQLGAALASYGDQRRADAMFARAGARIAADGLEEAQVYRADYGTARRDAAAVLTLAVEAGSEVVDRDALALALRPDGRAMSTQESVWTLLAANALIDRAGAEGITLNGQPVDGPLVRVLRAGADAPVAVANGGAATVLTVTAYGVPEVAGPASGNGYAITRQYFTMEGDAISLDQGVQAGDRMVVMLQVQPFGTAQARLIVADPLPAGFEIDNPNLLRGGEVGGLGWLDVLDSTEHSEFRQDRFISAVDWEGRDTFRLAYVVRAVSPGSFHHPAASVEDMYRPDYRAQTDAGRVVIAP</sequence>
<dbReference type="InterPro" id="IPR011625">
    <property type="entry name" value="A2M_N_BRD"/>
</dbReference>
<protein>
    <recommendedName>
        <fullName evidence="6">Apple domain-containing protein</fullName>
    </recommendedName>
</protein>
<feature type="signal peptide" evidence="5">
    <location>
        <begin position="1"/>
        <end position="24"/>
    </location>
</feature>
<keyword evidence="2 5" id="KW-0732">Signal</keyword>
<dbReference type="Pfam" id="PF01835">
    <property type="entry name" value="MG2"/>
    <property type="match status" value="1"/>
</dbReference>
<dbReference type="InterPro" id="IPR001599">
    <property type="entry name" value="Macroglobln_a2"/>
</dbReference>
<dbReference type="InterPro" id="IPR041462">
    <property type="entry name" value="Bact_A2M_MG6"/>
</dbReference>
<evidence type="ECO:0000256" key="3">
    <source>
        <dbReference type="ARBA" id="ARBA00022737"/>
    </source>
</evidence>
<dbReference type="Pfam" id="PF17972">
    <property type="entry name" value="bMG5"/>
    <property type="match status" value="1"/>
</dbReference>
<dbReference type="GO" id="GO:0006508">
    <property type="term" value="P:proteolysis"/>
    <property type="evidence" value="ECO:0007669"/>
    <property type="project" value="InterPro"/>
</dbReference>
<evidence type="ECO:0000313" key="7">
    <source>
        <dbReference type="EMBL" id="SEM91089.1"/>
    </source>
</evidence>
<dbReference type="STRING" id="1077947.SAMN05216227_100489"/>
<dbReference type="Pfam" id="PF11974">
    <property type="entry name" value="bMG3"/>
    <property type="match status" value="1"/>
</dbReference>
<dbReference type="GO" id="GO:0004866">
    <property type="term" value="F:endopeptidase inhibitor activity"/>
    <property type="evidence" value="ECO:0007669"/>
    <property type="project" value="InterPro"/>
</dbReference>
<dbReference type="Pfam" id="PF14295">
    <property type="entry name" value="PAN_4"/>
    <property type="match status" value="1"/>
</dbReference>
<evidence type="ECO:0000256" key="2">
    <source>
        <dbReference type="ARBA" id="ARBA00022729"/>
    </source>
</evidence>
<keyword evidence="4" id="KW-1015">Disulfide bond</keyword>
<comment type="similarity">
    <text evidence="1">Belongs to the protease inhibitor I39 (alpha-2-macroglobulin) family. Bacterial alpha-2-macroglobulin subfamily.</text>
</comment>
<dbReference type="PANTHER" id="PTHR40094">
    <property type="entry name" value="ALPHA-2-MACROGLOBULIN HOMOLOG"/>
    <property type="match status" value="1"/>
</dbReference>
<proteinExistence type="inferred from homology"/>
<dbReference type="SUPFAM" id="SSF48239">
    <property type="entry name" value="Terpenoid cyclases/Protein prenyltransferases"/>
    <property type="match status" value="1"/>
</dbReference>
<keyword evidence="8" id="KW-1185">Reference proteome</keyword>
<dbReference type="Pfam" id="PF17973">
    <property type="entry name" value="bMG10"/>
    <property type="match status" value="1"/>
</dbReference>